<dbReference type="Gene3D" id="2.130.10.10">
    <property type="entry name" value="YVTN repeat-like/Quinoprotein amine dehydrogenase"/>
    <property type="match status" value="1"/>
</dbReference>
<keyword evidence="3" id="KW-0963">Cytoplasm</keyword>
<feature type="region of interest" description="Disordered" evidence="5">
    <location>
        <begin position="46"/>
        <end position="68"/>
    </location>
</feature>
<comment type="subcellular location">
    <subcellularLocation>
        <location evidence="2">Cytoplasm</location>
    </subcellularLocation>
    <subcellularLocation>
        <location evidence="1">Nucleus</location>
    </subcellularLocation>
</comment>
<organism evidence="6">
    <name type="scientific">Chaetoceros debilis</name>
    <dbReference type="NCBI Taxonomy" id="122233"/>
    <lineage>
        <taxon>Eukaryota</taxon>
        <taxon>Sar</taxon>
        <taxon>Stramenopiles</taxon>
        <taxon>Ochrophyta</taxon>
        <taxon>Bacillariophyta</taxon>
        <taxon>Coscinodiscophyceae</taxon>
        <taxon>Chaetocerotophycidae</taxon>
        <taxon>Chaetocerotales</taxon>
        <taxon>Chaetocerotaceae</taxon>
        <taxon>Chaetoceros</taxon>
    </lineage>
</organism>
<keyword evidence="4" id="KW-0539">Nucleus</keyword>
<evidence type="ECO:0000256" key="1">
    <source>
        <dbReference type="ARBA" id="ARBA00004123"/>
    </source>
</evidence>
<evidence type="ECO:0000313" key="6">
    <source>
        <dbReference type="EMBL" id="CAE0478988.1"/>
    </source>
</evidence>
<evidence type="ECO:0000256" key="2">
    <source>
        <dbReference type="ARBA" id="ARBA00004496"/>
    </source>
</evidence>
<sequence>MSSSTSTTIASTMHSKLYMERLKRTYEEKVTSFVNDRERALKIQRKMKMDSDEEEDNNEPNVNPKDARSITKWMDDSLEGFDDENETRRTGLLDLFRGCVRGSFDYLRCVTTTTSTLGGEDEIVNVEIIVEMVASHLQFLLSHMQTIFNFDDGSWTLEGCLAGSLLLKDPNIEKGGDNPAMLTGYDQALKIMEIIGRLTQGDNNMDMNHVFDLHYDDTKVEPPTGASKLSRFLESAERLESYGGGVLREARCVVTALDLSCTSIAVEGDILAASGTTGYKHRSPWFGVSMDTDTEQNTREDIANLQTGFYEPGYNVACSHQLRSVACMADRRIKIFDVDKRGMPCRATLQAKNCQGPLFVDDKLLVISSTNNDIHLWRTNDLKQHESFTLEDVQGLDQDDEDEDKPSWLDLTESSWNDDVMESPENIDVNVGELPHLITAIQGLPPDADFENLEKVHDTTNNTICLASARDPSIYIVDLHQGKVISRLLGHLNLNGLDISTSSQMPNLLMSTRGDNHARLWDLRCHSNTPILTLVQTKGDTGSDFCCLAEDMIAFTSARDQCVRAWDFRAPSCLYKLSTGNTRASSLAYSSTAKTLFAVTNGFGCSDYHPPNYFPREWNAYTKEHCMSMQHRAASSHLITYEFKDEMNVNLELPVNHQRESSDCDDDDYW</sequence>
<dbReference type="EMBL" id="HBIO01031108">
    <property type="protein sequence ID" value="CAE0478988.1"/>
    <property type="molecule type" value="Transcribed_RNA"/>
</dbReference>
<protein>
    <submittedName>
        <fullName evidence="6">Uncharacterized protein</fullName>
    </submittedName>
</protein>
<proteinExistence type="predicted"/>
<dbReference type="PANTHER" id="PTHR19855:SF12">
    <property type="entry name" value="WD REPEAT-CONTAINING PROTEIN 37"/>
    <property type="match status" value="1"/>
</dbReference>
<gene>
    <name evidence="6" type="ORF">CDEB00056_LOCUS23841</name>
</gene>
<evidence type="ECO:0000256" key="5">
    <source>
        <dbReference type="SAM" id="MobiDB-lite"/>
    </source>
</evidence>
<evidence type="ECO:0000256" key="3">
    <source>
        <dbReference type="ARBA" id="ARBA00022490"/>
    </source>
</evidence>
<dbReference type="GO" id="GO:0005737">
    <property type="term" value="C:cytoplasm"/>
    <property type="evidence" value="ECO:0007669"/>
    <property type="project" value="UniProtKB-SubCell"/>
</dbReference>
<dbReference type="PANTHER" id="PTHR19855">
    <property type="entry name" value="WD40 REPEAT PROTEIN 12, 37"/>
    <property type="match status" value="1"/>
</dbReference>
<evidence type="ECO:0000256" key="4">
    <source>
        <dbReference type="ARBA" id="ARBA00023242"/>
    </source>
</evidence>
<dbReference type="InterPro" id="IPR015943">
    <property type="entry name" value="WD40/YVTN_repeat-like_dom_sf"/>
</dbReference>
<dbReference type="AlphaFoldDB" id="A0A7S3VGY9"/>
<accession>A0A7S3VGY9</accession>
<reference evidence="6" key="1">
    <citation type="submission" date="2021-01" db="EMBL/GenBank/DDBJ databases">
        <authorList>
            <person name="Corre E."/>
            <person name="Pelletier E."/>
            <person name="Niang G."/>
            <person name="Scheremetjew M."/>
            <person name="Finn R."/>
            <person name="Kale V."/>
            <person name="Holt S."/>
            <person name="Cochrane G."/>
            <person name="Meng A."/>
            <person name="Brown T."/>
            <person name="Cohen L."/>
        </authorList>
    </citation>
    <scope>NUCLEOTIDE SEQUENCE</scope>
    <source>
        <strain evidence="6">MM31A-1</strain>
    </source>
</reference>
<dbReference type="GO" id="GO:0005634">
    <property type="term" value="C:nucleus"/>
    <property type="evidence" value="ECO:0007669"/>
    <property type="project" value="UniProtKB-SubCell"/>
</dbReference>
<dbReference type="SUPFAM" id="SSF63829">
    <property type="entry name" value="Calcium-dependent phosphotriesterase"/>
    <property type="match status" value="1"/>
</dbReference>
<name>A0A7S3VGY9_9STRA</name>